<dbReference type="Pfam" id="PF11583">
    <property type="entry name" value="AurF"/>
    <property type="match status" value="1"/>
</dbReference>
<dbReference type="STRING" id="32040.SAMN04489710_104237"/>
<evidence type="ECO:0000313" key="2">
    <source>
        <dbReference type="Proteomes" id="UP000199517"/>
    </source>
</evidence>
<reference evidence="2" key="1">
    <citation type="submission" date="2016-10" db="EMBL/GenBank/DDBJ databases">
        <authorList>
            <person name="Varghese N."/>
            <person name="Submissions S."/>
        </authorList>
    </citation>
    <scope>NUCLEOTIDE SEQUENCE [LARGE SCALE GENOMIC DNA]</scope>
    <source>
        <strain evidence="2">DSM 7481</strain>
    </source>
</reference>
<dbReference type="Gene3D" id="1.10.620.20">
    <property type="entry name" value="Ribonucleotide Reductase, subunit A"/>
    <property type="match status" value="1"/>
</dbReference>
<keyword evidence="2" id="KW-1185">Reference proteome</keyword>
<sequence>MTIAYDLPFERWAFNAKVRGELPTHQAAELDWAEGLLFTPELVPSVSHPLVARRGPEASRWLLAQALFTNLEFTQVLEHEVVNHAVYSIARGRSGFDLPPAMVADAWNILVDESYHGKITADLSRLAEARTGILNQAPKVPAFFLRLQREVARADPALRPLLPIFFCSISETLITKNLVEVPRDPRVIAPVRQVMKDHAEDESKHHRFFASFISQAWPQLPETFKAQIGPLLPKFMAIFIDPDIVAVRSQLRQIGLGEDDAQQVIFDCYSESSLAESRRNGARASLSALRKAGVAGSAHLRDEMHRYGLSMDVPEGVAA</sequence>
<dbReference type="InterPro" id="IPR012348">
    <property type="entry name" value="RNR-like"/>
</dbReference>
<organism evidence="1 2">
    <name type="scientific">Paracidovorax konjaci</name>
    <dbReference type="NCBI Taxonomy" id="32040"/>
    <lineage>
        <taxon>Bacteria</taxon>
        <taxon>Pseudomonadati</taxon>
        <taxon>Pseudomonadota</taxon>
        <taxon>Betaproteobacteria</taxon>
        <taxon>Burkholderiales</taxon>
        <taxon>Comamonadaceae</taxon>
        <taxon>Paracidovorax</taxon>
    </lineage>
</organism>
<proteinExistence type="predicted"/>
<dbReference type="RefSeq" id="WP_217644331.1">
    <property type="nucleotide sequence ID" value="NZ_FOMQ01000004.1"/>
</dbReference>
<dbReference type="AlphaFoldDB" id="A0A1I1U9K6"/>
<gene>
    <name evidence="1" type="ORF">SAMN04489710_104237</name>
</gene>
<evidence type="ECO:0000313" key="1">
    <source>
        <dbReference type="EMBL" id="SFD64600.1"/>
    </source>
</evidence>
<name>A0A1I1U9K6_9BURK</name>
<dbReference type="Proteomes" id="UP000199517">
    <property type="component" value="Unassembled WGS sequence"/>
</dbReference>
<protein>
    <submittedName>
        <fullName evidence="1">p-aminobenzoate N-oxygenase AurF</fullName>
    </submittedName>
</protein>
<dbReference type="GO" id="GO:0016491">
    <property type="term" value="F:oxidoreductase activity"/>
    <property type="evidence" value="ECO:0007669"/>
    <property type="project" value="InterPro"/>
</dbReference>
<accession>A0A1I1U9K6</accession>
<dbReference type="EMBL" id="FOMQ01000004">
    <property type="protein sequence ID" value="SFD64600.1"/>
    <property type="molecule type" value="Genomic_DNA"/>
</dbReference>
<dbReference type="InterPro" id="IPR025859">
    <property type="entry name" value="AurF/CmlI"/>
</dbReference>